<dbReference type="AlphaFoldDB" id="A0A8J3HZT6"/>
<keyword evidence="1" id="KW-0489">Methyltransferase</keyword>
<dbReference type="PANTHER" id="PTHR12049:SF7">
    <property type="entry name" value="PROTEIN ARGININE METHYLTRANSFERASE NDUFAF7, MITOCHONDRIAL"/>
    <property type="match status" value="1"/>
</dbReference>
<name>A0A8J3HZT6_9CHLR</name>
<dbReference type="Proteomes" id="UP000612362">
    <property type="component" value="Unassembled WGS sequence"/>
</dbReference>
<protein>
    <recommendedName>
        <fullName evidence="5">SAM-dependent methyltransferase</fullName>
    </recommendedName>
</protein>
<sequence>MHTTTPLQERILDQIRRQGPLTFADYMRMALYEPNYGYYVNGKTRVGWEGDFFTSSDVSEMFAHCMGRQLFQMWEMLRQPRRFNVVEQGSGRALVSQGVQAWAEQEQPAFAEALHYTNVDIGSGADALAPDPELALASCSQMNW</sequence>
<evidence type="ECO:0000313" key="3">
    <source>
        <dbReference type="EMBL" id="GHO43657.1"/>
    </source>
</evidence>
<proteinExistence type="predicted"/>
<evidence type="ECO:0000256" key="1">
    <source>
        <dbReference type="ARBA" id="ARBA00022603"/>
    </source>
</evidence>
<evidence type="ECO:0008006" key="5">
    <source>
        <dbReference type="Google" id="ProtNLM"/>
    </source>
</evidence>
<dbReference type="InterPro" id="IPR029063">
    <property type="entry name" value="SAM-dependent_MTases_sf"/>
</dbReference>
<dbReference type="EMBL" id="BNJF01000001">
    <property type="protein sequence ID" value="GHO43657.1"/>
    <property type="molecule type" value="Genomic_DNA"/>
</dbReference>
<dbReference type="PANTHER" id="PTHR12049">
    <property type="entry name" value="PROTEIN ARGININE METHYLTRANSFERASE NDUFAF7, MITOCHONDRIAL"/>
    <property type="match status" value="1"/>
</dbReference>
<comment type="caution">
    <text evidence="3">The sequence shown here is derived from an EMBL/GenBank/DDBJ whole genome shotgun (WGS) entry which is preliminary data.</text>
</comment>
<dbReference type="Gene3D" id="3.40.50.12710">
    <property type="match status" value="1"/>
</dbReference>
<dbReference type="RefSeq" id="WP_220193116.1">
    <property type="nucleotide sequence ID" value="NZ_BNJF01000001.1"/>
</dbReference>
<accession>A0A8J3HZT6</accession>
<gene>
    <name evidence="3" type="ORF">KSX_18200</name>
</gene>
<keyword evidence="4" id="KW-1185">Reference proteome</keyword>
<dbReference type="Pfam" id="PF02636">
    <property type="entry name" value="Methyltransf_28"/>
    <property type="match status" value="1"/>
</dbReference>
<reference evidence="3" key="1">
    <citation type="submission" date="2020-10" db="EMBL/GenBank/DDBJ databases">
        <title>Taxonomic study of unclassified bacteria belonging to the class Ktedonobacteria.</title>
        <authorList>
            <person name="Yabe S."/>
            <person name="Wang C.M."/>
            <person name="Zheng Y."/>
            <person name="Sakai Y."/>
            <person name="Cavaletti L."/>
            <person name="Monciardini P."/>
            <person name="Donadio S."/>
        </authorList>
    </citation>
    <scope>NUCLEOTIDE SEQUENCE</scope>
    <source>
        <strain evidence="3">SOSP1-1</strain>
    </source>
</reference>
<keyword evidence="2" id="KW-0808">Transferase</keyword>
<evidence type="ECO:0000313" key="4">
    <source>
        <dbReference type="Proteomes" id="UP000612362"/>
    </source>
</evidence>
<dbReference type="SUPFAM" id="SSF53335">
    <property type="entry name" value="S-adenosyl-L-methionine-dependent methyltransferases"/>
    <property type="match status" value="1"/>
</dbReference>
<organism evidence="3 4">
    <name type="scientific">Ktedonospora formicarum</name>
    <dbReference type="NCBI Taxonomy" id="2778364"/>
    <lineage>
        <taxon>Bacteria</taxon>
        <taxon>Bacillati</taxon>
        <taxon>Chloroflexota</taxon>
        <taxon>Ktedonobacteria</taxon>
        <taxon>Ktedonobacterales</taxon>
        <taxon>Ktedonobacteraceae</taxon>
        <taxon>Ktedonospora</taxon>
    </lineage>
</organism>
<dbReference type="GO" id="GO:0032259">
    <property type="term" value="P:methylation"/>
    <property type="evidence" value="ECO:0007669"/>
    <property type="project" value="UniProtKB-KW"/>
</dbReference>
<dbReference type="InterPro" id="IPR038375">
    <property type="entry name" value="NDUFAF7_sf"/>
</dbReference>
<dbReference type="GO" id="GO:0035243">
    <property type="term" value="F:protein-arginine omega-N symmetric methyltransferase activity"/>
    <property type="evidence" value="ECO:0007669"/>
    <property type="project" value="TreeGrafter"/>
</dbReference>
<evidence type="ECO:0000256" key="2">
    <source>
        <dbReference type="ARBA" id="ARBA00022679"/>
    </source>
</evidence>
<dbReference type="InterPro" id="IPR003788">
    <property type="entry name" value="NDUFAF7"/>
</dbReference>